<gene>
    <name evidence="13" type="ORF">EZJ19_09285</name>
</gene>
<dbReference type="EMBL" id="SJZB01000033">
    <property type="protein sequence ID" value="TCJ14764.1"/>
    <property type="molecule type" value="Genomic_DNA"/>
</dbReference>
<keyword evidence="5" id="KW-0997">Cell inner membrane</keyword>
<dbReference type="GO" id="GO:0015628">
    <property type="term" value="P:protein secretion by the type II secretion system"/>
    <property type="evidence" value="ECO:0007669"/>
    <property type="project" value="InterPro"/>
</dbReference>
<evidence type="ECO:0000256" key="2">
    <source>
        <dbReference type="ARBA" id="ARBA00021549"/>
    </source>
</evidence>
<keyword evidence="3" id="KW-1003">Cell membrane</keyword>
<dbReference type="OrthoDB" id="8592199at2"/>
<evidence type="ECO:0000256" key="11">
    <source>
        <dbReference type="SAM" id="Phobius"/>
    </source>
</evidence>
<dbReference type="InterPro" id="IPR045584">
    <property type="entry name" value="Pilin-like"/>
</dbReference>
<dbReference type="Proteomes" id="UP000295443">
    <property type="component" value="Unassembled WGS sequence"/>
</dbReference>
<evidence type="ECO:0000256" key="10">
    <source>
        <dbReference type="ARBA" id="ARBA00030775"/>
    </source>
</evidence>
<sequence>MMIGMPRENPALAVGAGLLESMVVLVIVAILLALAVPGMKGVLADAKRDNWIADVVASIQLARTEAMKRSSRVSVCPSSDGTQCNGSAHWEAGWIVFHDPNSNGVVDVDEPIIRAQSAIDGEGTIWGARKRVTFHSHGFCAGFNDTLNVCDYRGAREARRVIISNLGRVRVVAGVIGCP</sequence>
<evidence type="ECO:0000256" key="3">
    <source>
        <dbReference type="ARBA" id="ARBA00022475"/>
    </source>
</evidence>
<comment type="similarity">
    <text evidence="9">Belongs to the GSP H family.</text>
</comment>
<feature type="domain" description="General secretion pathway GspH" evidence="12">
    <location>
        <begin position="54"/>
        <end position="167"/>
    </location>
</feature>
<protein>
    <recommendedName>
        <fullName evidence="2">Type II secretion system protein H</fullName>
    </recommendedName>
    <alternativeName>
        <fullName evidence="10">General secretion pathway protein H</fullName>
    </alternativeName>
</protein>
<evidence type="ECO:0000259" key="12">
    <source>
        <dbReference type="Pfam" id="PF12019"/>
    </source>
</evidence>
<organism evidence="13 14">
    <name type="scientific">Parasulfuritortus cantonensis</name>
    <dbReference type="NCBI Taxonomy" id="2528202"/>
    <lineage>
        <taxon>Bacteria</taxon>
        <taxon>Pseudomonadati</taxon>
        <taxon>Pseudomonadota</taxon>
        <taxon>Betaproteobacteria</taxon>
        <taxon>Nitrosomonadales</taxon>
        <taxon>Thiobacillaceae</taxon>
        <taxon>Parasulfuritortus</taxon>
    </lineage>
</organism>
<comment type="subcellular location">
    <subcellularLocation>
        <location evidence="1">Cell inner membrane</location>
        <topology evidence="1">Single-pass membrane protein</topology>
    </subcellularLocation>
</comment>
<evidence type="ECO:0000256" key="5">
    <source>
        <dbReference type="ARBA" id="ARBA00022519"/>
    </source>
</evidence>
<keyword evidence="8 11" id="KW-0472">Membrane</keyword>
<name>A0A4R1BCM3_9PROT</name>
<dbReference type="GO" id="GO:0005886">
    <property type="term" value="C:plasma membrane"/>
    <property type="evidence" value="ECO:0007669"/>
    <property type="project" value="UniProtKB-SubCell"/>
</dbReference>
<keyword evidence="7 11" id="KW-1133">Transmembrane helix</keyword>
<dbReference type="InterPro" id="IPR022346">
    <property type="entry name" value="T2SS_GspH"/>
</dbReference>
<accession>A0A4R1BCM3</accession>
<evidence type="ECO:0000313" key="13">
    <source>
        <dbReference type="EMBL" id="TCJ14764.1"/>
    </source>
</evidence>
<dbReference type="GO" id="GO:0015627">
    <property type="term" value="C:type II protein secretion system complex"/>
    <property type="evidence" value="ECO:0007669"/>
    <property type="project" value="InterPro"/>
</dbReference>
<keyword evidence="14" id="KW-1185">Reference proteome</keyword>
<dbReference type="Pfam" id="PF12019">
    <property type="entry name" value="GspH"/>
    <property type="match status" value="1"/>
</dbReference>
<dbReference type="Gene3D" id="3.55.40.10">
    <property type="entry name" value="minor pseudopilin epsh domain"/>
    <property type="match status" value="1"/>
</dbReference>
<evidence type="ECO:0000256" key="4">
    <source>
        <dbReference type="ARBA" id="ARBA00022481"/>
    </source>
</evidence>
<evidence type="ECO:0000256" key="9">
    <source>
        <dbReference type="ARBA" id="ARBA00025772"/>
    </source>
</evidence>
<keyword evidence="4" id="KW-0488">Methylation</keyword>
<evidence type="ECO:0000256" key="8">
    <source>
        <dbReference type="ARBA" id="ARBA00023136"/>
    </source>
</evidence>
<dbReference type="SUPFAM" id="SSF54523">
    <property type="entry name" value="Pili subunits"/>
    <property type="match status" value="1"/>
</dbReference>
<evidence type="ECO:0000256" key="1">
    <source>
        <dbReference type="ARBA" id="ARBA00004377"/>
    </source>
</evidence>
<evidence type="ECO:0000256" key="7">
    <source>
        <dbReference type="ARBA" id="ARBA00022989"/>
    </source>
</evidence>
<feature type="transmembrane region" description="Helical" evidence="11">
    <location>
        <begin position="12"/>
        <end position="36"/>
    </location>
</feature>
<comment type="caution">
    <text evidence="13">The sequence shown here is derived from an EMBL/GenBank/DDBJ whole genome shotgun (WGS) entry which is preliminary data.</text>
</comment>
<evidence type="ECO:0000256" key="6">
    <source>
        <dbReference type="ARBA" id="ARBA00022692"/>
    </source>
</evidence>
<evidence type="ECO:0000313" key="14">
    <source>
        <dbReference type="Proteomes" id="UP000295443"/>
    </source>
</evidence>
<keyword evidence="6 11" id="KW-0812">Transmembrane</keyword>
<dbReference type="RefSeq" id="WP_131446874.1">
    <property type="nucleotide sequence ID" value="NZ_SJZB01000033.1"/>
</dbReference>
<reference evidence="13 14" key="1">
    <citation type="submission" date="2019-03" db="EMBL/GenBank/DDBJ databases">
        <title>Genome sequence of Thiobacillaceae bacterium LSR1, a sulfur-oxidizing bacterium isolated from freshwater sediment.</title>
        <authorList>
            <person name="Li S."/>
        </authorList>
    </citation>
    <scope>NUCLEOTIDE SEQUENCE [LARGE SCALE GENOMIC DNA]</scope>
    <source>
        <strain evidence="13 14">LSR1</strain>
    </source>
</reference>
<dbReference type="AlphaFoldDB" id="A0A4R1BCM3"/>
<proteinExistence type="inferred from homology"/>